<name>A0AAD5PM18_9FUNG</name>
<keyword evidence="1" id="KW-1133">Transmembrane helix</keyword>
<proteinExistence type="predicted"/>
<keyword evidence="3" id="KW-1185">Reference proteome</keyword>
<reference evidence="2" key="1">
    <citation type="journal article" date="2022" name="IScience">
        <title>Evolution of zygomycete secretomes and the origins of terrestrial fungal ecologies.</title>
        <authorList>
            <person name="Chang Y."/>
            <person name="Wang Y."/>
            <person name="Mondo S."/>
            <person name="Ahrendt S."/>
            <person name="Andreopoulos W."/>
            <person name="Barry K."/>
            <person name="Beard J."/>
            <person name="Benny G.L."/>
            <person name="Blankenship S."/>
            <person name="Bonito G."/>
            <person name="Cuomo C."/>
            <person name="Desiro A."/>
            <person name="Gervers K.A."/>
            <person name="Hundley H."/>
            <person name="Kuo A."/>
            <person name="LaButti K."/>
            <person name="Lang B.F."/>
            <person name="Lipzen A."/>
            <person name="O'Donnell K."/>
            <person name="Pangilinan J."/>
            <person name="Reynolds N."/>
            <person name="Sandor L."/>
            <person name="Smith M.E."/>
            <person name="Tsang A."/>
            <person name="Grigoriev I.V."/>
            <person name="Stajich J.E."/>
            <person name="Spatafora J.W."/>
        </authorList>
    </citation>
    <scope>NUCLEOTIDE SEQUENCE</scope>
    <source>
        <strain evidence="2">RSA 2281</strain>
    </source>
</reference>
<evidence type="ECO:0000256" key="1">
    <source>
        <dbReference type="SAM" id="Phobius"/>
    </source>
</evidence>
<feature type="transmembrane region" description="Helical" evidence="1">
    <location>
        <begin position="53"/>
        <end position="71"/>
    </location>
</feature>
<comment type="caution">
    <text evidence="2">The sequence shown here is derived from an EMBL/GenBank/DDBJ whole genome shotgun (WGS) entry which is preliminary data.</text>
</comment>
<sequence>MKEIFISGAAACALLKIEYKKIKLNVHIFLCFFLFLFFSFYSPSSSSSSPPFLHSTVSFCYFLLSAFKVYPYKYIKMQSSFFQSINQSINQFFLLLFRPAILSNISFFLDKPKKKEKVSQSRPLFCIQIMNHHHHHE</sequence>
<organism evidence="2 3">
    <name type="scientific">Phascolomyces articulosus</name>
    <dbReference type="NCBI Taxonomy" id="60185"/>
    <lineage>
        <taxon>Eukaryota</taxon>
        <taxon>Fungi</taxon>
        <taxon>Fungi incertae sedis</taxon>
        <taxon>Mucoromycota</taxon>
        <taxon>Mucoromycotina</taxon>
        <taxon>Mucoromycetes</taxon>
        <taxon>Mucorales</taxon>
        <taxon>Lichtheimiaceae</taxon>
        <taxon>Phascolomyces</taxon>
    </lineage>
</organism>
<evidence type="ECO:0000313" key="3">
    <source>
        <dbReference type="Proteomes" id="UP001209540"/>
    </source>
</evidence>
<dbReference type="EMBL" id="JAIXMP010000001">
    <property type="protein sequence ID" value="KAI9278309.1"/>
    <property type="molecule type" value="Genomic_DNA"/>
</dbReference>
<reference evidence="2" key="2">
    <citation type="submission" date="2023-02" db="EMBL/GenBank/DDBJ databases">
        <authorList>
            <consortium name="DOE Joint Genome Institute"/>
            <person name="Mondo S.J."/>
            <person name="Chang Y."/>
            <person name="Wang Y."/>
            <person name="Ahrendt S."/>
            <person name="Andreopoulos W."/>
            <person name="Barry K."/>
            <person name="Beard J."/>
            <person name="Benny G.L."/>
            <person name="Blankenship S."/>
            <person name="Bonito G."/>
            <person name="Cuomo C."/>
            <person name="Desiro A."/>
            <person name="Gervers K.A."/>
            <person name="Hundley H."/>
            <person name="Kuo A."/>
            <person name="LaButti K."/>
            <person name="Lang B.F."/>
            <person name="Lipzen A."/>
            <person name="O'Donnell K."/>
            <person name="Pangilinan J."/>
            <person name="Reynolds N."/>
            <person name="Sandor L."/>
            <person name="Smith M.W."/>
            <person name="Tsang A."/>
            <person name="Grigoriev I.V."/>
            <person name="Stajich J.E."/>
            <person name="Spatafora J.W."/>
        </authorList>
    </citation>
    <scope>NUCLEOTIDE SEQUENCE</scope>
    <source>
        <strain evidence="2">RSA 2281</strain>
    </source>
</reference>
<accession>A0AAD5PM18</accession>
<dbReference type="Proteomes" id="UP001209540">
    <property type="component" value="Unassembled WGS sequence"/>
</dbReference>
<feature type="transmembrane region" description="Helical" evidence="1">
    <location>
        <begin position="24"/>
        <end position="41"/>
    </location>
</feature>
<dbReference type="AlphaFoldDB" id="A0AAD5PM18"/>
<keyword evidence="1" id="KW-0812">Transmembrane</keyword>
<gene>
    <name evidence="2" type="ORF">BDA99DRAFT_3172</name>
</gene>
<evidence type="ECO:0008006" key="4">
    <source>
        <dbReference type="Google" id="ProtNLM"/>
    </source>
</evidence>
<protein>
    <recommendedName>
        <fullName evidence="4">Transmembrane protein</fullName>
    </recommendedName>
</protein>
<evidence type="ECO:0000313" key="2">
    <source>
        <dbReference type="EMBL" id="KAI9278309.1"/>
    </source>
</evidence>
<keyword evidence="1" id="KW-0472">Membrane</keyword>